<evidence type="ECO:0000313" key="2">
    <source>
        <dbReference type="EMBL" id="KIM79164.1"/>
    </source>
</evidence>
<keyword evidence="3" id="KW-1185">Reference proteome</keyword>
<accession>A0A0C3FHW2</accession>
<feature type="compositionally biased region" description="Low complexity" evidence="1">
    <location>
        <begin position="38"/>
        <end position="57"/>
    </location>
</feature>
<reference evidence="3" key="2">
    <citation type="submission" date="2015-01" db="EMBL/GenBank/DDBJ databases">
        <title>Evolutionary Origins and Diversification of the Mycorrhizal Mutualists.</title>
        <authorList>
            <consortium name="DOE Joint Genome Institute"/>
            <consortium name="Mycorrhizal Genomics Consortium"/>
            <person name="Kohler A."/>
            <person name="Kuo A."/>
            <person name="Nagy L.G."/>
            <person name="Floudas D."/>
            <person name="Copeland A."/>
            <person name="Barry K.W."/>
            <person name="Cichocki N."/>
            <person name="Veneault-Fourrey C."/>
            <person name="LaButti K."/>
            <person name="Lindquist E.A."/>
            <person name="Lipzen A."/>
            <person name="Lundell T."/>
            <person name="Morin E."/>
            <person name="Murat C."/>
            <person name="Riley R."/>
            <person name="Ohm R."/>
            <person name="Sun H."/>
            <person name="Tunlid A."/>
            <person name="Henrissat B."/>
            <person name="Grigoriev I.V."/>
            <person name="Hibbett D.S."/>
            <person name="Martin F."/>
        </authorList>
    </citation>
    <scope>NUCLEOTIDE SEQUENCE [LARGE SCALE GENOMIC DNA]</scope>
    <source>
        <strain evidence="3">F 1598</strain>
    </source>
</reference>
<dbReference type="InParanoid" id="A0A0C3FHW2"/>
<reference evidence="2 3" key="1">
    <citation type="submission" date="2014-04" db="EMBL/GenBank/DDBJ databases">
        <authorList>
            <consortium name="DOE Joint Genome Institute"/>
            <person name="Kuo A."/>
            <person name="Tarkka M."/>
            <person name="Buscot F."/>
            <person name="Kohler A."/>
            <person name="Nagy L.G."/>
            <person name="Floudas D."/>
            <person name="Copeland A."/>
            <person name="Barry K.W."/>
            <person name="Cichocki N."/>
            <person name="Veneault-Fourrey C."/>
            <person name="LaButti K."/>
            <person name="Lindquist E.A."/>
            <person name="Lipzen A."/>
            <person name="Lundell T."/>
            <person name="Morin E."/>
            <person name="Murat C."/>
            <person name="Sun H."/>
            <person name="Tunlid A."/>
            <person name="Henrissat B."/>
            <person name="Grigoriev I.V."/>
            <person name="Hibbett D.S."/>
            <person name="Martin F."/>
            <person name="Nordberg H.P."/>
            <person name="Cantor M.N."/>
            <person name="Hua S.X."/>
        </authorList>
    </citation>
    <scope>NUCLEOTIDE SEQUENCE [LARGE SCALE GENOMIC DNA]</scope>
    <source>
        <strain evidence="2 3">F 1598</strain>
    </source>
</reference>
<name>A0A0C3FHW2_PILCF</name>
<sequence length="161" mass="17246">MSDPPPGKQSKKSRLLRPFKGVLSRSRSHSPSHQVTQSIIPPNTSASISASSATSATQINPQGTEYTAIVELSTTPSGPPTWEQRMKERGSTAYEGLKTAIQGIYDCSGSFPPLKTAAGVFLTISKVVDTVSENRTDLEQLGVKLRSILSIVGFAWPSTLK</sequence>
<gene>
    <name evidence="2" type="ORF">PILCRDRAFT_570654</name>
</gene>
<organism evidence="2 3">
    <name type="scientific">Piloderma croceum (strain F 1598)</name>
    <dbReference type="NCBI Taxonomy" id="765440"/>
    <lineage>
        <taxon>Eukaryota</taxon>
        <taxon>Fungi</taxon>
        <taxon>Dikarya</taxon>
        <taxon>Basidiomycota</taxon>
        <taxon>Agaricomycotina</taxon>
        <taxon>Agaricomycetes</taxon>
        <taxon>Agaricomycetidae</taxon>
        <taxon>Atheliales</taxon>
        <taxon>Atheliaceae</taxon>
        <taxon>Piloderma</taxon>
    </lineage>
</organism>
<evidence type="ECO:0000313" key="3">
    <source>
        <dbReference type="Proteomes" id="UP000054166"/>
    </source>
</evidence>
<proteinExistence type="predicted"/>
<dbReference type="OrthoDB" id="2991313at2759"/>
<protein>
    <submittedName>
        <fullName evidence="2">Uncharacterized protein</fullName>
    </submittedName>
</protein>
<dbReference type="HOGENOM" id="CLU_118209_0_0_1"/>
<dbReference type="AlphaFoldDB" id="A0A0C3FHW2"/>
<dbReference type="EMBL" id="KN833011">
    <property type="protein sequence ID" value="KIM79164.1"/>
    <property type="molecule type" value="Genomic_DNA"/>
</dbReference>
<feature type="region of interest" description="Disordered" evidence="1">
    <location>
        <begin position="1"/>
        <end position="60"/>
    </location>
</feature>
<dbReference type="Proteomes" id="UP000054166">
    <property type="component" value="Unassembled WGS sequence"/>
</dbReference>
<evidence type="ECO:0000256" key="1">
    <source>
        <dbReference type="SAM" id="MobiDB-lite"/>
    </source>
</evidence>